<evidence type="ECO:0000256" key="1">
    <source>
        <dbReference type="ARBA" id="ARBA00004370"/>
    </source>
</evidence>
<accession>A0A975JEQ8</accession>
<name>A0A975JEQ8_9RHOB</name>
<dbReference type="InterPro" id="IPR001129">
    <property type="entry name" value="Membr-assoc_MAPEG"/>
</dbReference>
<evidence type="ECO:0000256" key="5">
    <source>
        <dbReference type="SAM" id="Phobius"/>
    </source>
</evidence>
<feature type="transmembrane region" description="Helical" evidence="5">
    <location>
        <begin position="109"/>
        <end position="126"/>
    </location>
</feature>
<dbReference type="RefSeq" id="WP_212705068.1">
    <property type="nucleotide sequence ID" value="NZ_CP073581.1"/>
</dbReference>
<evidence type="ECO:0000256" key="4">
    <source>
        <dbReference type="ARBA" id="ARBA00023136"/>
    </source>
</evidence>
<evidence type="ECO:0000313" key="6">
    <source>
        <dbReference type="EMBL" id="QUJ76871.1"/>
    </source>
</evidence>
<keyword evidence="7" id="KW-1185">Reference proteome</keyword>
<dbReference type="KEGG" id="sual:KDD17_02070"/>
<evidence type="ECO:0000313" key="7">
    <source>
        <dbReference type="Proteomes" id="UP000683291"/>
    </source>
</evidence>
<dbReference type="GO" id="GO:0016020">
    <property type="term" value="C:membrane"/>
    <property type="evidence" value="ECO:0007669"/>
    <property type="project" value="UniProtKB-SubCell"/>
</dbReference>
<dbReference type="Proteomes" id="UP000683291">
    <property type="component" value="Chromosome 1"/>
</dbReference>
<dbReference type="PANTHER" id="PTHR35371:SF1">
    <property type="entry name" value="BLR7753 PROTEIN"/>
    <property type="match status" value="1"/>
</dbReference>
<dbReference type="SUPFAM" id="SSF161084">
    <property type="entry name" value="MAPEG domain-like"/>
    <property type="match status" value="1"/>
</dbReference>
<gene>
    <name evidence="6" type="ORF">KDD17_02070</name>
</gene>
<feature type="transmembrane region" description="Helical" evidence="5">
    <location>
        <begin position="81"/>
        <end position="102"/>
    </location>
</feature>
<reference evidence="6" key="1">
    <citation type="submission" date="2021-04" db="EMBL/GenBank/DDBJ databases">
        <title>Complete genome sequence for Sulfitobacter sp. strain JK7-1.</title>
        <authorList>
            <person name="Park S.-J."/>
        </authorList>
    </citation>
    <scope>NUCLEOTIDE SEQUENCE</scope>
    <source>
        <strain evidence="6">JK7-1</strain>
    </source>
</reference>
<dbReference type="Gene3D" id="1.20.120.550">
    <property type="entry name" value="Membrane associated eicosanoid/glutathione metabolism-like domain"/>
    <property type="match status" value="1"/>
</dbReference>
<sequence>MTELQALVAYGLLTALTVVWQATGSLGQLGLAYLMGARDEPREVTGMAARLNRALTNAITAMALFAPAVLLILVTDQSTPASVLAATVFFIARVVYLPAYAFGITGVRSLAWTVGFVATVSLYLLAL</sequence>
<dbReference type="PANTHER" id="PTHR35371">
    <property type="entry name" value="INNER MEMBRANE PROTEIN"/>
    <property type="match status" value="1"/>
</dbReference>
<feature type="transmembrane region" description="Helical" evidence="5">
    <location>
        <begin position="54"/>
        <end position="75"/>
    </location>
</feature>
<evidence type="ECO:0000256" key="2">
    <source>
        <dbReference type="ARBA" id="ARBA00022692"/>
    </source>
</evidence>
<keyword evidence="3 5" id="KW-1133">Transmembrane helix</keyword>
<dbReference type="EMBL" id="CP073581">
    <property type="protein sequence ID" value="QUJ76871.1"/>
    <property type="molecule type" value="Genomic_DNA"/>
</dbReference>
<keyword evidence="2 5" id="KW-0812">Transmembrane</keyword>
<evidence type="ECO:0000256" key="3">
    <source>
        <dbReference type="ARBA" id="ARBA00022989"/>
    </source>
</evidence>
<dbReference type="Pfam" id="PF01124">
    <property type="entry name" value="MAPEG"/>
    <property type="match status" value="1"/>
</dbReference>
<dbReference type="InterPro" id="IPR023352">
    <property type="entry name" value="MAPEG-like_dom_sf"/>
</dbReference>
<keyword evidence="4 5" id="KW-0472">Membrane</keyword>
<organism evidence="6 7">
    <name type="scientific">Sulfitobacter albidus</name>
    <dbReference type="NCBI Taxonomy" id="2829501"/>
    <lineage>
        <taxon>Bacteria</taxon>
        <taxon>Pseudomonadati</taxon>
        <taxon>Pseudomonadota</taxon>
        <taxon>Alphaproteobacteria</taxon>
        <taxon>Rhodobacterales</taxon>
        <taxon>Roseobacteraceae</taxon>
        <taxon>Sulfitobacter</taxon>
    </lineage>
</organism>
<protein>
    <submittedName>
        <fullName evidence="6">MAPEG family protein</fullName>
    </submittedName>
</protein>
<dbReference type="AlphaFoldDB" id="A0A975JEQ8"/>
<proteinExistence type="predicted"/>
<feature type="transmembrane region" description="Helical" evidence="5">
    <location>
        <begin position="6"/>
        <end position="34"/>
    </location>
</feature>
<comment type="subcellular location">
    <subcellularLocation>
        <location evidence="1">Membrane</location>
    </subcellularLocation>
</comment>